<gene>
    <name evidence="4" type="ORF">DU40_06065</name>
</gene>
<dbReference type="Pfam" id="PF00515">
    <property type="entry name" value="TPR_1"/>
    <property type="match status" value="1"/>
</dbReference>
<feature type="repeat" description="TPR" evidence="3">
    <location>
        <begin position="264"/>
        <end position="297"/>
    </location>
</feature>
<evidence type="ECO:0000256" key="1">
    <source>
        <dbReference type="ARBA" id="ARBA00022737"/>
    </source>
</evidence>
<evidence type="ECO:0000256" key="2">
    <source>
        <dbReference type="ARBA" id="ARBA00022803"/>
    </source>
</evidence>
<proteinExistence type="predicted"/>
<evidence type="ECO:0000313" key="4">
    <source>
        <dbReference type="EMBL" id="KKG00313.1"/>
    </source>
</evidence>
<feature type="repeat" description="TPR" evidence="3">
    <location>
        <begin position="366"/>
        <end position="399"/>
    </location>
</feature>
<reference evidence="4 5" key="1">
    <citation type="journal article" date="2015" name="ISME J.">
        <title>Genomic and phenotypic differentiation among Methanosarcina mazei populations from Columbia River sediment.</title>
        <authorList>
            <person name="Youngblut N.D."/>
            <person name="Wirth J.S."/>
            <person name="Henriksen J.R."/>
            <person name="Smith M."/>
            <person name="Simon H."/>
            <person name="Metcalf W.W."/>
            <person name="Whitaker R.J."/>
        </authorList>
    </citation>
    <scope>NUCLEOTIDE SEQUENCE [LARGE SCALE GENOMIC DNA]</scope>
    <source>
        <strain evidence="4 5">2.F.T.0.2</strain>
    </source>
</reference>
<dbReference type="PROSITE" id="PS50005">
    <property type="entry name" value="TPR"/>
    <property type="match status" value="6"/>
</dbReference>
<name>A0A0F8DCA9_METMZ</name>
<dbReference type="EMBL" id="JJOT01000099">
    <property type="protein sequence ID" value="KKG00313.1"/>
    <property type="molecule type" value="Genomic_DNA"/>
</dbReference>
<dbReference type="AlphaFoldDB" id="A0A0F8DCA9"/>
<feature type="repeat" description="TPR" evidence="3">
    <location>
        <begin position="298"/>
        <end position="331"/>
    </location>
</feature>
<organism evidence="4 5">
    <name type="scientific">Methanosarcina mazei</name>
    <name type="common">Methanosarcina frisia</name>
    <dbReference type="NCBI Taxonomy" id="2209"/>
    <lineage>
        <taxon>Archaea</taxon>
        <taxon>Methanobacteriati</taxon>
        <taxon>Methanobacteriota</taxon>
        <taxon>Stenosarchaea group</taxon>
        <taxon>Methanomicrobia</taxon>
        <taxon>Methanosarcinales</taxon>
        <taxon>Methanosarcinaceae</taxon>
        <taxon>Methanosarcina</taxon>
    </lineage>
</organism>
<dbReference type="Gene3D" id="1.25.40.10">
    <property type="entry name" value="Tetratricopeptide repeat domain"/>
    <property type="match status" value="2"/>
</dbReference>
<dbReference type="SUPFAM" id="SSF48439">
    <property type="entry name" value="Protein prenylyltransferase"/>
    <property type="match status" value="1"/>
</dbReference>
<dbReference type="InterPro" id="IPR019734">
    <property type="entry name" value="TPR_rpt"/>
</dbReference>
<dbReference type="PANTHER" id="PTHR44943">
    <property type="entry name" value="CELLULOSE SYNTHASE OPERON PROTEIN C"/>
    <property type="match status" value="1"/>
</dbReference>
<dbReference type="PANTHER" id="PTHR44943:SF8">
    <property type="entry name" value="TPR REPEAT-CONTAINING PROTEIN MJ0263"/>
    <property type="match status" value="1"/>
</dbReference>
<dbReference type="PATRIC" id="fig|2209.60.peg.1304"/>
<comment type="caution">
    <text evidence="4">The sequence shown here is derived from an EMBL/GenBank/DDBJ whole genome shotgun (WGS) entry which is preliminary data.</text>
</comment>
<dbReference type="PROSITE" id="PS50293">
    <property type="entry name" value="TPR_REGION"/>
    <property type="match status" value="1"/>
</dbReference>
<dbReference type="SMART" id="SM00028">
    <property type="entry name" value="TPR"/>
    <property type="match status" value="6"/>
</dbReference>
<feature type="repeat" description="TPR" evidence="3">
    <location>
        <begin position="196"/>
        <end position="229"/>
    </location>
</feature>
<protein>
    <submittedName>
        <fullName evidence="4">Uncharacterized protein</fullName>
    </submittedName>
</protein>
<dbReference type="InterPro" id="IPR011990">
    <property type="entry name" value="TPR-like_helical_dom_sf"/>
</dbReference>
<keyword evidence="2 3" id="KW-0802">TPR repeat</keyword>
<sequence>MRIRRRNLTQRSLNFKNKRKGYCIQDLVMMRGLESEYGVILPELRGHCKAAIRNFGNLNSSGDVDLHSSFKDFWTECSRVSAILWCKSDKKYRQRLRSVLSIADNSLLSPRLMSITETELKKMENLPGESQGGESQGIQKAAPFSYDPAQGVLKIQDKRLEILPLFMAVRDLYSSLPFFDELKSCTEMLEKDPWNATALFQKSLLLYKAGRFENSLKFIEQVLEIVPDDFRVWYNKGVILSDMVLLKEALDAYDRAIELEPSFEIVWDNKGVVLAGLGRLEEALETYEKVLLRDPKYAEAWAGKGSVLSALDRKEEALEAYSSALKIRPVYPEALKAAGNLLFKLGRYEKALSTYDMALQASPEDPGLWAGRGLVLSELNKQEEALQNCNRALELRPGFNPALEIKVEILSRISRQKAENSR</sequence>
<dbReference type="InterPro" id="IPR051685">
    <property type="entry name" value="Ycf3/AcsC/BcsC/TPR_MFPF"/>
</dbReference>
<feature type="repeat" description="TPR" evidence="3">
    <location>
        <begin position="230"/>
        <end position="263"/>
    </location>
</feature>
<dbReference type="Pfam" id="PF13181">
    <property type="entry name" value="TPR_8"/>
    <property type="match status" value="1"/>
</dbReference>
<dbReference type="Proteomes" id="UP000034597">
    <property type="component" value="Unassembled WGS sequence"/>
</dbReference>
<accession>A0A0F8DCA9</accession>
<evidence type="ECO:0000256" key="3">
    <source>
        <dbReference type="PROSITE-ProRule" id="PRU00339"/>
    </source>
</evidence>
<evidence type="ECO:0000313" key="5">
    <source>
        <dbReference type="Proteomes" id="UP000034597"/>
    </source>
</evidence>
<feature type="repeat" description="TPR" evidence="3">
    <location>
        <begin position="332"/>
        <end position="365"/>
    </location>
</feature>
<keyword evidence="1" id="KW-0677">Repeat</keyword>
<dbReference type="Pfam" id="PF13432">
    <property type="entry name" value="TPR_16"/>
    <property type="match status" value="2"/>
</dbReference>